<keyword evidence="2" id="KW-0732">Signal</keyword>
<evidence type="ECO:0000256" key="2">
    <source>
        <dbReference type="SAM" id="SignalP"/>
    </source>
</evidence>
<name>A0ABW0E8J0_9BACT</name>
<protein>
    <submittedName>
        <fullName evidence="3">Uncharacterized protein</fullName>
    </submittedName>
</protein>
<evidence type="ECO:0000313" key="3">
    <source>
        <dbReference type="EMBL" id="MFC5270702.1"/>
    </source>
</evidence>
<dbReference type="Proteomes" id="UP001596161">
    <property type="component" value="Unassembled WGS sequence"/>
</dbReference>
<sequence>MKTRFICYALAALLALPALPSEATTVPENTKTELSATTFIGKKKPKKVKTSNKKKRKYMYRQGARQN</sequence>
<feature type="chain" id="PRO_5045849753" evidence="2">
    <location>
        <begin position="24"/>
        <end position="67"/>
    </location>
</feature>
<dbReference type="EMBL" id="JBHSKT010000004">
    <property type="protein sequence ID" value="MFC5270702.1"/>
    <property type="molecule type" value="Genomic_DNA"/>
</dbReference>
<keyword evidence="4" id="KW-1185">Reference proteome</keyword>
<organism evidence="3 4">
    <name type="scientific">Adhaeribacter terreus</name>
    <dbReference type="NCBI Taxonomy" id="529703"/>
    <lineage>
        <taxon>Bacteria</taxon>
        <taxon>Pseudomonadati</taxon>
        <taxon>Bacteroidota</taxon>
        <taxon>Cytophagia</taxon>
        <taxon>Cytophagales</taxon>
        <taxon>Hymenobacteraceae</taxon>
        <taxon>Adhaeribacter</taxon>
    </lineage>
</organism>
<evidence type="ECO:0000256" key="1">
    <source>
        <dbReference type="SAM" id="MobiDB-lite"/>
    </source>
</evidence>
<evidence type="ECO:0000313" key="4">
    <source>
        <dbReference type="Proteomes" id="UP001596161"/>
    </source>
</evidence>
<proteinExistence type="predicted"/>
<feature type="compositionally biased region" description="Basic residues" evidence="1">
    <location>
        <begin position="43"/>
        <end position="59"/>
    </location>
</feature>
<feature type="signal peptide" evidence="2">
    <location>
        <begin position="1"/>
        <end position="23"/>
    </location>
</feature>
<gene>
    <name evidence="3" type="ORF">ACFPIB_08790</name>
</gene>
<comment type="caution">
    <text evidence="3">The sequence shown here is derived from an EMBL/GenBank/DDBJ whole genome shotgun (WGS) entry which is preliminary data.</text>
</comment>
<reference evidence="4" key="1">
    <citation type="journal article" date="2019" name="Int. J. Syst. Evol. Microbiol.">
        <title>The Global Catalogue of Microorganisms (GCM) 10K type strain sequencing project: providing services to taxonomists for standard genome sequencing and annotation.</title>
        <authorList>
            <consortium name="The Broad Institute Genomics Platform"/>
            <consortium name="The Broad Institute Genome Sequencing Center for Infectious Disease"/>
            <person name="Wu L."/>
            <person name="Ma J."/>
        </authorList>
    </citation>
    <scope>NUCLEOTIDE SEQUENCE [LARGE SCALE GENOMIC DNA]</scope>
    <source>
        <strain evidence="4">KACC 12602</strain>
    </source>
</reference>
<accession>A0ABW0E8J0</accession>
<feature type="region of interest" description="Disordered" evidence="1">
    <location>
        <begin position="43"/>
        <end position="67"/>
    </location>
</feature>
<dbReference type="RefSeq" id="WP_378017067.1">
    <property type="nucleotide sequence ID" value="NZ_JBHSKT010000004.1"/>
</dbReference>